<proteinExistence type="predicted"/>
<dbReference type="InterPro" id="IPR018750">
    <property type="entry name" value="DUF2306_membrane"/>
</dbReference>
<feature type="transmembrane region" description="Helical" evidence="2">
    <location>
        <begin position="132"/>
        <end position="151"/>
    </location>
</feature>
<feature type="transmembrane region" description="Helical" evidence="2">
    <location>
        <begin position="41"/>
        <end position="60"/>
    </location>
</feature>
<dbReference type="AlphaFoldDB" id="A0A919Q0V0"/>
<feature type="region of interest" description="Disordered" evidence="1">
    <location>
        <begin position="155"/>
        <end position="192"/>
    </location>
</feature>
<dbReference type="Pfam" id="PF10067">
    <property type="entry name" value="DUF2306"/>
    <property type="match status" value="1"/>
</dbReference>
<dbReference type="RefSeq" id="WP_345004427.1">
    <property type="nucleotide sequence ID" value="NZ_BAAAVW010000010.1"/>
</dbReference>
<keyword evidence="2" id="KW-0472">Membrane</keyword>
<feature type="transmembrane region" description="Helical" evidence="2">
    <location>
        <begin position="72"/>
        <end position="90"/>
    </location>
</feature>
<dbReference type="InterPro" id="IPR036259">
    <property type="entry name" value="MFS_trans_sf"/>
</dbReference>
<feature type="transmembrane region" description="Helical" evidence="2">
    <location>
        <begin position="102"/>
        <end position="120"/>
    </location>
</feature>
<evidence type="ECO:0000313" key="4">
    <source>
        <dbReference type="Proteomes" id="UP000660611"/>
    </source>
</evidence>
<evidence type="ECO:0008006" key="5">
    <source>
        <dbReference type="Google" id="ProtNLM"/>
    </source>
</evidence>
<protein>
    <recommendedName>
        <fullName evidence="5">DUF2306 domain-containing protein</fullName>
    </recommendedName>
</protein>
<evidence type="ECO:0000256" key="2">
    <source>
        <dbReference type="SAM" id="Phobius"/>
    </source>
</evidence>
<feature type="transmembrane region" description="Helical" evidence="2">
    <location>
        <begin position="6"/>
        <end position="29"/>
    </location>
</feature>
<sequence>MSNNSVIGVLIPLHAGGATVALLLGAWNLRRNPKGDRPHRLVGQVWVVAMYWTIISSFFIKELRPGHFSWIHGLSIFTFVTLSIGLWAAVTHRAQLHRRFMTGSYFGLLGAFVGAVAVPVRHIPQWLVHEPLRLALGAAACLLVAAAVVTLSRRRAAGKPPTPTKTRDVAGKPPTPTKTRDVAGKPPAPAKT</sequence>
<keyword evidence="4" id="KW-1185">Reference proteome</keyword>
<dbReference type="SUPFAM" id="SSF103473">
    <property type="entry name" value="MFS general substrate transporter"/>
    <property type="match status" value="1"/>
</dbReference>
<name>A0A919Q0V0_9ACTN</name>
<comment type="caution">
    <text evidence="3">The sequence shown here is derived from an EMBL/GenBank/DDBJ whole genome shotgun (WGS) entry which is preliminary data.</text>
</comment>
<dbReference type="EMBL" id="BONQ01000164">
    <property type="protein sequence ID" value="GIG51845.1"/>
    <property type="molecule type" value="Genomic_DNA"/>
</dbReference>
<keyword evidence="2" id="KW-0812">Transmembrane</keyword>
<gene>
    <name evidence="3" type="ORF">Dsi01nite_098860</name>
</gene>
<evidence type="ECO:0000313" key="3">
    <source>
        <dbReference type="EMBL" id="GIG51845.1"/>
    </source>
</evidence>
<organism evidence="3 4">
    <name type="scientific">Dactylosporangium siamense</name>
    <dbReference type="NCBI Taxonomy" id="685454"/>
    <lineage>
        <taxon>Bacteria</taxon>
        <taxon>Bacillati</taxon>
        <taxon>Actinomycetota</taxon>
        <taxon>Actinomycetes</taxon>
        <taxon>Micromonosporales</taxon>
        <taxon>Micromonosporaceae</taxon>
        <taxon>Dactylosporangium</taxon>
    </lineage>
</organism>
<evidence type="ECO:0000256" key="1">
    <source>
        <dbReference type="SAM" id="MobiDB-lite"/>
    </source>
</evidence>
<keyword evidence="2" id="KW-1133">Transmembrane helix</keyword>
<accession>A0A919Q0V0</accession>
<dbReference type="Proteomes" id="UP000660611">
    <property type="component" value="Unassembled WGS sequence"/>
</dbReference>
<reference evidence="3" key="1">
    <citation type="submission" date="2021-01" db="EMBL/GenBank/DDBJ databases">
        <title>Whole genome shotgun sequence of Dactylosporangium siamense NBRC 106093.</title>
        <authorList>
            <person name="Komaki H."/>
            <person name="Tamura T."/>
        </authorList>
    </citation>
    <scope>NUCLEOTIDE SEQUENCE</scope>
    <source>
        <strain evidence="3">NBRC 106093</strain>
    </source>
</reference>